<reference evidence="2" key="1">
    <citation type="journal article" date="2016" name="Nature">
        <title>The genome of the seagrass Zostera marina reveals angiosperm adaptation to the sea.</title>
        <authorList>
            <person name="Olsen J.L."/>
            <person name="Rouze P."/>
            <person name="Verhelst B."/>
            <person name="Lin Y.-C."/>
            <person name="Bayer T."/>
            <person name="Collen J."/>
            <person name="Dattolo E."/>
            <person name="De Paoli E."/>
            <person name="Dittami S."/>
            <person name="Maumus F."/>
            <person name="Michel G."/>
            <person name="Kersting A."/>
            <person name="Lauritano C."/>
            <person name="Lohaus R."/>
            <person name="Toepel M."/>
            <person name="Tonon T."/>
            <person name="Vanneste K."/>
            <person name="Amirebrahimi M."/>
            <person name="Brakel J."/>
            <person name="Bostroem C."/>
            <person name="Chovatia M."/>
            <person name="Grimwood J."/>
            <person name="Jenkins J.W."/>
            <person name="Jueterbock A."/>
            <person name="Mraz A."/>
            <person name="Stam W.T."/>
            <person name="Tice H."/>
            <person name="Bornberg-Bauer E."/>
            <person name="Green P.J."/>
            <person name="Pearson G.A."/>
            <person name="Procaccini G."/>
            <person name="Duarte C.M."/>
            <person name="Schmutz J."/>
            <person name="Reusch T.B.H."/>
            <person name="Van de Peer Y."/>
        </authorList>
    </citation>
    <scope>NUCLEOTIDE SEQUENCE [LARGE SCALE GENOMIC DNA]</scope>
    <source>
        <strain evidence="2">cv. Finnish</strain>
    </source>
</reference>
<keyword evidence="2" id="KW-1185">Reference proteome</keyword>
<sequence>MEIEIEKKMAKDISDEILAAAEEKYETNKSAIWDCESTLYDSYELNSFKRQLESAISSSRSRLSMDSVAHAPKPISRIPKSFRELLRTIFKPKTKLEGLEEEPPSSPLMDLYYRGYLETIPEEKIEHHESDGEETKSNRAVRRTVSERWFAGRRVGMICR</sequence>
<dbReference type="AlphaFoldDB" id="A0A0K9PC91"/>
<dbReference type="PANTHER" id="PTHR33978:SF4">
    <property type="entry name" value="SERINE_THREONINE-KINASE"/>
    <property type="match status" value="1"/>
</dbReference>
<comment type="caution">
    <text evidence="1">The sequence shown here is derived from an EMBL/GenBank/DDBJ whole genome shotgun (WGS) entry which is preliminary data.</text>
</comment>
<evidence type="ECO:0000313" key="1">
    <source>
        <dbReference type="EMBL" id="KMZ66586.1"/>
    </source>
</evidence>
<protein>
    <submittedName>
        <fullName evidence="1">Uncharacterized protein</fullName>
    </submittedName>
</protein>
<dbReference type="Proteomes" id="UP000036987">
    <property type="component" value="Unassembled WGS sequence"/>
</dbReference>
<evidence type="ECO:0000313" key="2">
    <source>
        <dbReference type="Proteomes" id="UP000036987"/>
    </source>
</evidence>
<gene>
    <name evidence="1" type="ORF">ZOSMA_292G00040</name>
</gene>
<proteinExistence type="predicted"/>
<dbReference type="OMA" id="RHVQADH"/>
<accession>A0A0K9PC91</accession>
<name>A0A0K9PC91_ZOSMR</name>
<dbReference type="EMBL" id="LFYR01000963">
    <property type="protein sequence ID" value="KMZ66586.1"/>
    <property type="molecule type" value="Genomic_DNA"/>
</dbReference>
<dbReference type="PANTHER" id="PTHR33978">
    <property type="entry name" value="SERINE/THREONINE-KINASE"/>
    <property type="match status" value="1"/>
</dbReference>
<dbReference type="OrthoDB" id="1932439at2759"/>
<organism evidence="1 2">
    <name type="scientific">Zostera marina</name>
    <name type="common">Eelgrass</name>
    <dbReference type="NCBI Taxonomy" id="29655"/>
    <lineage>
        <taxon>Eukaryota</taxon>
        <taxon>Viridiplantae</taxon>
        <taxon>Streptophyta</taxon>
        <taxon>Embryophyta</taxon>
        <taxon>Tracheophyta</taxon>
        <taxon>Spermatophyta</taxon>
        <taxon>Magnoliopsida</taxon>
        <taxon>Liliopsida</taxon>
        <taxon>Zosteraceae</taxon>
        <taxon>Zostera</taxon>
    </lineage>
</organism>